<gene>
    <name evidence="2" type="ORF">FRY97_12335</name>
</gene>
<evidence type="ECO:0000313" key="2">
    <source>
        <dbReference type="EMBL" id="TXB62744.1"/>
    </source>
</evidence>
<dbReference type="Gene3D" id="2.40.160.20">
    <property type="match status" value="1"/>
</dbReference>
<protein>
    <submittedName>
        <fullName evidence="2">Outer membrane beta-barrel protein</fullName>
    </submittedName>
</protein>
<dbReference type="EMBL" id="VOOR01000024">
    <property type="protein sequence ID" value="TXB62744.1"/>
    <property type="molecule type" value="Genomic_DNA"/>
</dbReference>
<evidence type="ECO:0000259" key="1">
    <source>
        <dbReference type="Pfam" id="PF19573"/>
    </source>
</evidence>
<dbReference type="AlphaFoldDB" id="A0A5C6RLB2"/>
<proteinExistence type="predicted"/>
<evidence type="ECO:0000313" key="3">
    <source>
        <dbReference type="Proteomes" id="UP000321580"/>
    </source>
</evidence>
<comment type="caution">
    <text evidence="2">The sequence shown here is derived from an EMBL/GenBank/DDBJ whole genome shotgun (WGS) entry which is preliminary data.</text>
</comment>
<dbReference type="OrthoDB" id="654178at2"/>
<reference evidence="2 3" key="1">
    <citation type="submission" date="2019-08" db="EMBL/GenBank/DDBJ databases">
        <title>Genome of Phaeodactylibacter luteus.</title>
        <authorList>
            <person name="Bowman J.P."/>
        </authorList>
    </citation>
    <scope>NUCLEOTIDE SEQUENCE [LARGE SCALE GENOMIC DNA]</scope>
    <source>
        <strain evidence="2 3">KCTC 42180</strain>
    </source>
</reference>
<dbReference type="InterPro" id="IPR045743">
    <property type="entry name" value="DUF6089"/>
</dbReference>
<dbReference type="Pfam" id="PF19573">
    <property type="entry name" value="DUF6089"/>
    <property type="match status" value="1"/>
</dbReference>
<name>A0A5C6RLB2_9BACT</name>
<accession>A0A5C6RLB2</accession>
<sequence>MAITMRNVHFSLPLFVSLIVFLGAPRLQAQTEIGVMGGVSLYSGDLSPQEIGLYFQDVRPAFGAFARFGVGRAFALRAGVSAGTVTADASENGLALSGLSFRSRITEFSLVGELNLFTIGQRIAPYVFGGGAVFRFSPEAEFDGDFVQLQPLGTEGQGLPGYDAPYSLTQWAIPLGLGVKILLSDQVTLGLEFGGRKLFTDYLDDVSANSFNYGDVLEGNGELAARLSLPFVEDPDLDGSYSRGGDYDDWYYIGGVSLSFRLSGGSRGSWNSGRGIGCPTF</sequence>
<dbReference type="InterPro" id="IPR011250">
    <property type="entry name" value="OMP/PagP_B-barrel"/>
</dbReference>
<organism evidence="2 3">
    <name type="scientific">Phaeodactylibacter luteus</name>
    <dbReference type="NCBI Taxonomy" id="1564516"/>
    <lineage>
        <taxon>Bacteria</taxon>
        <taxon>Pseudomonadati</taxon>
        <taxon>Bacteroidota</taxon>
        <taxon>Saprospiria</taxon>
        <taxon>Saprospirales</taxon>
        <taxon>Haliscomenobacteraceae</taxon>
        <taxon>Phaeodactylibacter</taxon>
    </lineage>
</organism>
<keyword evidence="3" id="KW-1185">Reference proteome</keyword>
<dbReference type="SUPFAM" id="SSF56925">
    <property type="entry name" value="OMPA-like"/>
    <property type="match status" value="1"/>
</dbReference>
<dbReference type="Proteomes" id="UP000321580">
    <property type="component" value="Unassembled WGS sequence"/>
</dbReference>
<feature type="domain" description="DUF6089" evidence="1">
    <location>
        <begin position="14"/>
        <end position="216"/>
    </location>
</feature>